<dbReference type="PROSITE" id="PS50089">
    <property type="entry name" value="ZF_RING_2"/>
    <property type="match status" value="1"/>
</dbReference>
<feature type="domain" description="RING-type" evidence="5">
    <location>
        <begin position="23"/>
        <end position="58"/>
    </location>
</feature>
<dbReference type="GO" id="GO:0043161">
    <property type="term" value="P:proteasome-mediated ubiquitin-dependent protein catabolic process"/>
    <property type="evidence" value="ECO:0007669"/>
    <property type="project" value="TreeGrafter"/>
</dbReference>
<dbReference type="InterPro" id="IPR049548">
    <property type="entry name" value="Sina-like_RING"/>
</dbReference>
<keyword evidence="1" id="KW-0479">Metal-binding</keyword>
<dbReference type="EMBL" id="GEDC01000073">
    <property type="protein sequence ID" value="JAS37225.1"/>
    <property type="molecule type" value="Transcribed_RNA"/>
</dbReference>
<sequence length="165" mass="18897">MDKVNHLLERDKVLKAIEKSLQCPICLGTLTSPLVMCCNNHCVCSSCGKDLTKCPTCRMEMANNVKYPILLDNILYEIPRKCELSEYCKEVMTGPELKEHKTICPYRSISCEIVSCSWKGEFKTLLEHVKINHKDFLLENGKNMATFTDFSIDKPYYSVKIMACQ</sequence>
<dbReference type="Pfam" id="PF21362">
    <property type="entry name" value="Sina_RING"/>
    <property type="match status" value="1"/>
</dbReference>
<name>A0A1B6EH24_9HEMI</name>
<reference evidence="6" key="1">
    <citation type="submission" date="2015-12" db="EMBL/GenBank/DDBJ databases">
        <title>De novo transcriptome assembly of four potential Pierce s Disease insect vectors from Arizona vineyards.</title>
        <authorList>
            <person name="Tassone E.E."/>
        </authorList>
    </citation>
    <scope>NUCLEOTIDE SEQUENCE</scope>
</reference>
<dbReference type="GO" id="GO:0016567">
    <property type="term" value="P:protein ubiquitination"/>
    <property type="evidence" value="ECO:0007669"/>
    <property type="project" value="UniProtKB-UniPathway"/>
</dbReference>
<dbReference type="GO" id="GO:0031624">
    <property type="term" value="F:ubiquitin conjugating enzyme binding"/>
    <property type="evidence" value="ECO:0007669"/>
    <property type="project" value="TreeGrafter"/>
</dbReference>
<dbReference type="InterPro" id="IPR013083">
    <property type="entry name" value="Znf_RING/FYVE/PHD"/>
</dbReference>
<protein>
    <recommendedName>
        <fullName evidence="5">RING-type domain-containing protein</fullName>
    </recommendedName>
</protein>
<dbReference type="Gene3D" id="3.30.40.10">
    <property type="entry name" value="Zinc/RING finger domain, C3HC4 (zinc finger)"/>
    <property type="match status" value="2"/>
</dbReference>
<dbReference type="PANTHER" id="PTHR45877">
    <property type="entry name" value="E3 UBIQUITIN-PROTEIN LIGASE SIAH2"/>
    <property type="match status" value="1"/>
</dbReference>
<dbReference type="PANTHER" id="PTHR45877:SF2">
    <property type="entry name" value="E3 UBIQUITIN-PROTEIN LIGASE SINA-RELATED"/>
    <property type="match status" value="1"/>
</dbReference>
<dbReference type="SUPFAM" id="SSF57850">
    <property type="entry name" value="RING/U-box"/>
    <property type="match status" value="1"/>
</dbReference>
<dbReference type="Pfam" id="PF21361">
    <property type="entry name" value="Sina_ZnF"/>
    <property type="match status" value="1"/>
</dbReference>
<gene>
    <name evidence="6" type="ORF">g.7660</name>
</gene>
<accession>A0A1B6EH24</accession>
<proteinExistence type="predicted"/>
<dbReference type="AlphaFoldDB" id="A0A1B6EH24"/>
<dbReference type="UniPathway" id="UPA00143"/>
<evidence type="ECO:0000259" key="5">
    <source>
        <dbReference type="PROSITE" id="PS50089"/>
    </source>
</evidence>
<dbReference type="InterPro" id="IPR004162">
    <property type="entry name" value="SINA-like_animal"/>
</dbReference>
<evidence type="ECO:0000256" key="4">
    <source>
        <dbReference type="PROSITE-ProRule" id="PRU00175"/>
    </source>
</evidence>
<dbReference type="GO" id="GO:0061630">
    <property type="term" value="F:ubiquitin protein ligase activity"/>
    <property type="evidence" value="ECO:0007669"/>
    <property type="project" value="TreeGrafter"/>
</dbReference>
<dbReference type="InterPro" id="IPR001841">
    <property type="entry name" value="Znf_RING"/>
</dbReference>
<dbReference type="SUPFAM" id="SSF49599">
    <property type="entry name" value="TRAF domain-like"/>
    <property type="match status" value="1"/>
</dbReference>
<evidence type="ECO:0000256" key="1">
    <source>
        <dbReference type="ARBA" id="ARBA00022723"/>
    </source>
</evidence>
<evidence type="ECO:0000256" key="2">
    <source>
        <dbReference type="ARBA" id="ARBA00022771"/>
    </source>
</evidence>
<evidence type="ECO:0000256" key="3">
    <source>
        <dbReference type="ARBA" id="ARBA00022833"/>
    </source>
</evidence>
<dbReference type="GO" id="GO:0008270">
    <property type="term" value="F:zinc ion binding"/>
    <property type="evidence" value="ECO:0007669"/>
    <property type="project" value="UniProtKB-KW"/>
</dbReference>
<organism evidence="6">
    <name type="scientific">Clastoptera arizonana</name>
    <name type="common">Arizona spittle bug</name>
    <dbReference type="NCBI Taxonomy" id="38151"/>
    <lineage>
        <taxon>Eukaryota</taxon>
        <taxon>Metazoa</taxon>
        <taxon>Ecdysozoa</taxon>
        <taxon>Arthropoda</taxon>
        <taxon>Hexapoda</taxon>
        <taxon>Insecta</taxon>
        <taxon>Pterygota</taxon>
        <taxon>Neoptera</taxon>
        <taxon>Paraneoptera</taxon>
        <taxon>Hemiptera</taxon>
        <taxon>Auchenorrhyncha</taxon>
        <taxon>Cercopoidea</taxon>
        <taxon>Clastopteridae</taxon>
        <taxon>Clastoptera</taxon>
    </lineage>
</organism>
<evidence type="ECO:0000313" key="6">
    <source>
        <dbReference type="EMBL" id="JAS37225.1"/>
    </source>
</evidence>
<dbReference type="GO" id="GO:0005737">
    <property type="term" value="C:cytoplasm"/>
    <property type="evidence" value="ECO:0007669"/>
    <property type="project" value="TreeGrafter"/>
</dbReference>
<keyword evidence="3" id="KW-0862">Zinc</keyword>
<keyword evidence="2 4" id="KW-0863">Zinc-finger</keyword>